<feature type="transmembrane region" description="Helical" evidence="5">
    <location>
        <begin position="44"/>
        <end position="67"/>
    </location>
</feature>
<evidence type="ECO:0000313" key="7">
    <source>
        <dbReference type="Proteomes" id="UP000199705"/>
    </source>
</evidence>
<proteinExistence type="predicted"/>
<keyword evidence="7" id="KW-1185">Reference proteome</keyword>
<dbReference type="STRING" id="551996.SAMN05192573_103254"/>
<protein>
    <submittedName>
        <fullName evidence="6">DoxX protein</fullName>
    </submittedName>
</protein>
<comment type="subcellular location">
    <subcellularLocation>
        <location evidence="1">Membrane</location>
        <topology evidence="1">Multi-pass membrane protein</topology>
    </subcellularLocation>
</comment>
<organism evidence="6 7">
    <name type="scientific">Mucilaginibacter gossypii</name>
    <dbReference type="NCBI Taxonomy" id="551996"/>
    <lineage>
        <taxon>Bacteria</taxon>
        <taxon>Pseudomonadati</taxon>
        <taxon>Bacteroidota</taxon>
        <taxon>Sphingobacteriia</taxon>
        <taxon>Sphingobacteriales</taxon>
        <taxon>Sphingobacteriaceae</taxon>
        <taxon>Mucilaginibacter</taxon>
    </lineage>
</organism>
<dbReference type="AlphaFoldDB" id="A0A1G7TUX7"/>
<evidence type="ECO:0000313" key="6">
    <source>
        <dbReference type="EMBL" id="SDG38300.1"/>
    </source>
</evidence>
<evidence type="ECO:0000256" key="1">
    <source>
        <dbReference type="ARBA" id="ARBA00004141"/>
    </source>
</evidence>
<evidence type="ECO:0000256" key="3">
    <source>
        <dbReference type="ARBA" id="ARBA00022989"/>
    </source>
</evidence>
<evidence type="ECO:0000256" key="5">
    <source>
        <dbReference type="SAM" id="Phobius"/>
    </source>
</evidence>
<dbReference type="GO" id="GO:0016020">
    <property type="term" value="C:membrane"/>
    <property type="evidence" value="ECO:0007669"/>
    <property type="project" value="UniProtKB-SubCell"/>
</dbReference>
<dbReference type="Proteomes" id="UP000199705">
    <property type="component" value="Unassembled WGS sequence"/>
</dbReference>
<reference evidence="7" key="1">
    <citation type="submission" date="2016-10" db="EMBL/GenBank/DDBJ databases">
        <authorList>
            <person name="Varghese N."/>
            <person name="Submissions S."/>
        </authorList>
    </citation>
    <scope>NUCLEOTIDE SEQUENCE [LARGE SCALE GENOMIC DNA]</scope>
    <source>
        <strain evidence="7">Gh-67</strain>
    </source>
</reference>
<gene>
    <name evidence="6" type="ORF">SAMN05192573_103254</name>
</gene>
<keyword evidence="4 5" id="KW-0472">Membrane</keyword>
<feature type="transmembrane region" description="Helical" evidence="5">
    <location>
        <begin position="98"/>
        <end position="115"/>
    </location>
</feature>
<dbReference type="InterPro" id="IPR032808">
    <property type="entry name" value="DoxX"/>
</dbReference>
<dbReference type="RefSeq" id="WP_091164081.1">
    <property type="nucleotide sequence ID" value="NZ_FNCG01000003.1"/>
</dbReference>
<evidence type="ECO:0000256" key="4">
    <source>
        <dbReference type="ARBA" id="ARBA00023136"/>
    </source>
</evidence>
<accession>A0A1G7TUX7</accession>
<sequence length="124" mass="13960">MKKKILFIACLLFGLMFINAGLNKFLNYMPVPKDMPPNAMAMFGAIMQIKWLMPLIGIAEIIGGILVIIPRFRALGAVIIFPVMVGILLTVISLSSGIPVVLVLWAVLIWVLFENREKYFHMIR</sequence>
<feature type="transmembrane region" description="Helical" evidence="5">
    <location>
        <begin position="74"/>
        <end position="92"/>
    </location>
</feature>
<dbReference type="Pfam" id="PF07681">
    <property type="entry name" value="DoxX"/>
    <property type="match status" value="1"/>
</dbReference>
<keyword evidence="2 5" id="KW-0812">Transmembrane</keyword>
<name>A0A1G7TUX7_9SPHI</name>
<evidence type="ECO:0000256" key="2">
    <source>
        <dbReference type="ARBA" id="ARBA00022692"/>
    </source>
</evidence>
<keyword evidence="3 5" id="KW-1133">Transmembrane helix</keyword>
<dbReference type="EMBL" id="FNCG01000003">
    <property type="protein sequence ID" value="SDG38300.1"/>
    <property type="molecule type" value="Genomic_DNA"/>
</dbReference>